<gene>
    <name evidence="10" type="ORF">LARSCL_LOCUS12517</name>
</gene>
<name>A0AAV2AH87_9ARAC</name>
<keyword evidence="7" id="KW-0275">Fatty acid biosynthesis</keyword>
<evidence type="ECO:0000313" key="11">
    <source>
        <dbReference type="Proteomes" id="UP001497382"/>
    </source>
</evidence>
<keyword evidence="5" id="KW-0560">Oxidoreductase</keyword>
<keyword evidence="8" id="KW-0511">Multifunctional enzyme</keyword>
<organism evidence="10 11">
    <name type="scientific">Larinioides sclopetarius</name>
    <dbReference type="NCBI Taxonomy" id="280406"/>
    <lineage>
        <taxon>Eukaryota</taxon>
        <taxon>Metazoa</taxon>
        <taxon>Ecdysozoa</taxon>
        <taxon>Arthropoda</taxon>
        <taxon>Chelicerata</taxon>
        <taxon>Arachnida</taxon>
        <taxon>Araneae</taxon>
        <taxon>Araneomorphae</taxon>
        <taxon>Entelegynae</taxon>
        <taxon>Araneoidea</taxon>
        <taxon>Araneidae</taxon>
        <taxon>Larinioides</taxon>
    </lineage>
</organism>
<evidence type="ECO:0000259" key="9">
    <source>
        <dbReference type="Pfam" id="PF00109"/>
    </source>
</evidence>
<evidence type="ECO:0000256" key="5">
    <source>
        <dbReference type="ARBA" id="ARBA00023002"/>
    </source>
</evidence>
<dbReference type="Pfam" id="PF00109">
    <property type="entry name" value="ketoacyl-synt"/>
    <property type="match status" value="1"/>
</dbReference>
<evidence type="ECO:0000313" key="10">
    <source>
        <dbReference type="EMBL" id="CAL1283303.1"/>
    </source>
</evidence>
<dbReference type="EMBL" id="CAXIEN010000166">
    <property type="protein sequence ID" value="CAL1283303.1"/>
    <property type="molecule type" value="Genomic_DNA"/>
</dbReference>
<keyword evidence="2" id="KW-0444">Lipid biosynthesis</keyword>
<evidence type="ECO:0000256" key="4">
    <source>
        <dbReference type="ARBA" id="ARBA00022857"/>
    </source>
</evidence>
<dbReference type="InterPro" id="IPR016039">
    <property type="entry name" value="Thiolase-like"/>
</dbReference>
<dbReference type="Gene3D" id="3.40.47.10">
    <property type="match status" value="1"/>
</dbReference>
<sequence length="221" mass="25013">MDISSDHHEYCTGVFDPDDIVISGITSRFPECDNVEELKEALYSKKYLVVFSPKRFEKDHHEYCTGVFDPDDIVISGITSRFPECDNVEELKEALYSKKYLVVFSPKRFEKDDIVISGITSRFPECDNVEELKEALYSKKYLVVFSPKRFEKGMGNVPSDSCALLKNLDKFDAGFFLISTLLANNTDTGGRFHLEIIYEALADAGLNPTSNEPGETFVTQL</sequence>
<keyword evidence="1" id="KW-0596">Phosphopantetheine</keyword>
<dbReference type="GO" id="GO:0004312">
    <property type="term" value="F:fatty acid synthase activity"/>
    <property type="evidence" value="ECO:0007669"/>
    <property type="project" value="TreeGrafter"/>
</dbReference>
<dbReference type="InterPro" id="IPR014030">
    <property type="entry name" value="Ketoacyl_synth_N"/>
</dbReference>
<evidence type="ECO:0000256" key="2">
    <source>
        <dbReference type="ARBA" id="ARBA00022516"/>
    </source>
</evidence>
<dbReference type="GO" id="GO:0016491">
    <property type="term" value="F:oxidoreductase activity"/>
    <property type="evidence" value="ECO:0007669"/>
    <property type="project" value="UniProtKB-KW"/>
</dbReference>
<dbReference type="SUPFAM" id="SSF53901">
    <property type="entry name" value="Thiolase-like"/>
    <property type="match status" value="1"/>
</dbReference>
<comment type="caution">
    <text evidence="10">The sequence shown here is derived from an EMBL/GenBank/DDBJ whole genome shotgun (WGS) entry which is preliminary data.</text>
</comment>
<accession>A0AAV2AH87</accession>
<evidence type="ECO:0000256" key="1">
    <source>
        <dbReference type="ARBA" id="ARBA00022450"/>
    </source>
</evidence>
<protein>
    <recommendedName>
        <fullName evidence="9">Beta-ketoacyl synthase-like N-terminal domain-containing protein</fullName>
    </recommendedName>
</protein>
<dbReference type="GO" id="GO:0006633">
    <property type="term" value="P:fatty acid biosynthetic process"/>
    <property type="evidence" value="ECO:0007669"/>
    <property type="project" value="UniProtKB-KW"/>
</dbReference>
<dbReference type="PANTHER" id="PTHR43775:SF7">
    <property type="entry name" value="FATTY ACID SYNTHASE"/>
    <property type="match status" value="1"/>
</dbReference>
<dbReference type="InterPro" id="IPR050091">
    <property type="entry name" value="PKS_NRPS_Biosynth_Enz"/>
</dbReference>
<evidence type="ECO:0000256" key="6">
    <source>
        <dbReference type="ARBA" id="ARBA00023098"/>
    </source>
</evidence>
<evidence type="ECO:0000256" key="8">
    <source>
        <dbReference type="ARBA" id="ARBA00023268"/>
    </source>
</evidence>
<dbReference type="PANTHER" id="PTHR43775">
    <property type="entry name" value="FATTY ACID SYNTHASE"/>
    <property type="match status" value="1"/>
</dbReference>
<proteinExistence type="predicted"/>
<keyword evidence="4" id="KW-0521">NADP</keyword>
<feature type="domain" description="Beta-ketoacyl synthase-like N-terminal" evidence="9">
    <location>
        <begin position="112"/>
        <end position="218"/>
    </location>
</feature>
<keyword evidence="6" id="KW-0443">Lipid metabolism</keyword>
<keyword evidence="3" id="KW-0276">Fatty acid metabolism</keyword>
<dbReference type="AlphaFoldDB" id="A0AAV2AH87"/>
<dbReference type="Proteomes" id="UP001497382">
    <property type="component" value="Unassembled WGS sequence"/>
</dbReference>
<evidence type="ECO:0000256" key="3">
    <source>
        <dbReference type="ARBA" id="ARBA00022832"/>
    </source>
</evidence>
<reference evidence="10 11" key="1">
    <citation type="submission" date="2024-04" db="EMBL/GenBank/DDBJ databases">
        <authorList>
            <person name="Rising A."/>
            <person name="Reimegard J."/>
            <person name="Sonavane S."/>
            <person name="Akerstrom W."/>
            <person name="Nylinder S."/>
            <person name="Hedman E."/>
            <person name="Kallberg Y."/>
        </authorList>
    </citation>
    <scope>NUCLEOTIDE SEQUENCE [LARGE SCALE GENOMIC DNA]</scope>
</reference>
<evidence type="ECO:0000256" key="7">
    <source>
        <dbReference type="ARBA" id="ARBA00023160"/>
    </source>
</evidence>
<keyword evidence="11" id="KW-1185">Reference proteome</keyword>